<feature type="binding site" evidence="2">
    <location>
        <position position="138"/>
    </location>
    <ligand>
        <name>Mn(2+)</name>
        <dbReference type="ChEBI" id="CHEBI:29035"/>
        <label>2</label>
    </ligand>
</feature>
<dbReference type="Pfam" id="PF07687">
    <property type="entry name" value="M20_dimer"/>
    <property type="match status" value="1"/>
</dbReference>
<name>A0AA36Y445_9FIRM</name>
<dbReference type="InterPro" id="IPR011650">
    <property type="entry name" value="Peptidase_M20_dimer"/>
</dbReference>
<dbReference type="GeneID" id="86941261"/>
<dbReference type="InterPro" id="IPR002933">
    <property type="entry name" value="Peptidase_M20"/>
</dbReference>
<dbReference type="SUPFAM" id="SSF53187">
    <property type="entry name" value="Zn-dependent exopeptidases"/>
    <property type="match status" value="1"/>
</dbReference>
<feature type="binding site" evidence="2">
    <location>
        <position position="361"/>
    </location>
    <ligand>
        <name>Mn(2+)</name>
        <dbReference type="ChEBI" id="CHEBI:29035"/>
        <label>2</label>
    </ligand>
</feature>
<dbReference type="NCBIfam" id="TIGR01891">
    <property type="entry name" value="amidohydrolases"/>
    <property type="match status" value="1"/>
</dbReference>
<organism evidence="4 5">
    <name type="scientific">Stomatobaculum longum</name>
    <dbReference type="NCBI Taxonomy" id="796942"/>
    <lineage>
        <taxon>Bacteria</taxon>
        <taxon>Bacillati</taxon>
        <taxon>Bacillota</taxon>
        <taxon>Clostridia</taxon>
        <taxon>Lachnospirales</taxon>
        <taxon>Lachnospiraceae</taxon>
        <taxon>Stomatobaculum</taxon>
    </lineage>
</organism>
<dbReference type="GO" id="GO:0050118">
    <property type="term" value="F:N-acetyldiaminopimelate deacetylase activity"/>
    <property type="evidence" value="ECO:0007669"/>
    <property type="project" value="UniProtKB-ARBA"/>
</dbReference>
<feature type="binding site" evidence="2">
    <location>
        <position position="102"/>
    </location>
    <ligand>
        <name>Mn(2+)</name>
        <dbReference type="ChEBI" id="CHEBI:29035"/>
        <label>2</label>
    </ligand>
</feature>
<dbReference type="Pfam" id="PF01546">
    <property type="entry name" value="Peptidase_M20"/>
    <property type="match status" value="1"/>
</dbReference>
<evidence type="ECO:0000259" key="3">
    <source>
        <dbReference type="Pfam" id="PF07687"/>
    </source>
</evidence>
<feature type="domain" description="Peptidase M20 dimerisation" evidence="3">
    <location>
        <begin position="187"/>
        <end position="266"/>
    </location>
</feature>
<dbReference type="Proteomes" id="UP000018466">
    <property type="component" value="Unassembled WGS sequence"/>
</dbReference>
<dbReference type="FunFam" id="3.30.70.360:FF:000001">
    <property type="entry name" value="N-acetyldiaminopimelate deacetylase"/>
    <property type="match status" value="1"/>
</dbReference>
<keyword evidence="2" id="KW-0464">Manganese</keyword>
<reference evidence="4 5" key="1">
    <citation type="submission" date="2011-10" db="EMBL/GenBank/DDBJ databases">
        <title>The Genome Sequence of Lachnospiraceae bacterium ACC2.</title>
        <authorList>
            <consortium name="The Broad Institute Genome Sequencing Platform"/>
            <person name="Earl A."/>
            <person name="Ward D."/>
            <person name="Feldgarden M."/>
            <person name="Gevers D."/>
            <person name="Sizova M."/>
            <person name="Hazen A."/>
            <person name="Epstein S."/>
            <person name="Young S.K."/>
            <person name="Zeng Q."/>
            <person name="Gargeya S."/>
            <person name="Fitzgerald M."/>
            <person name="Haas B."/>
            <person name="Abouelleil A."/>
            <person name="Alvarado L."/>
            <person name="Arachchi H.M."/>
            <person name="Berlin A."/>
            <person name="Brown A."/>
            <person name="Chapman S.B."/>
            <person name="Chen Z."/>
            <person name="Dunbar C."/>
            <person name="Freedman E."/>
            <person name="Gearin G."/>
            <person name="Goldberg J."/>
            <person name="Griggs A."/>
            <person name="Gujja S."/>
            <person name="Heiman D."/>
            <person name="Howarth C."/>
            <person name="Larson L."/>
            <person name="Lui A."/>
            <person name="MacDonald P.J.P."/>
            <person name="Montmayeur A."/>
            <person name="Murphy C."/>
            <person name="Neiman D."/>
            <person name="Pearson M."/>
            <person name="Priest M."/>
            <person name="Roberts A."/>
            <person name="Saif S."/>
            <person name="Shea T."/>
            <person name="Shenoy N."/>
            <person name="Sisk P."/>
            <person name="Stolte C."/>
            <person name="Sykes S."/>
            <person name="Wortman J."/>
            <person name="Nusbaum C."/>
            <person name="Birren B."/>
        </authorList>
    </citation>
    <scope>NUCLEOTIDE SEQUENCE [LARGE SCALE GENOMIC DNA]</scope>
    <source>
        <strain evidence="4 5">ACC2</strain>
    </source>
</reference>
<protein>
    <submittedName>
        <fullName evidence="4">Amidohydrolase</fullName>
    </submittedName>
</protein>
<dbReference type="RefSeq" id="WP_009533357.1">
    <property type="nucleotide sequence ID" value="NZ_JH590863.1"/>
</dbReference>
<feature type="binding site" evidence="2">
    <location>
        <position position="104"/>
    </location>
    <ligand>
        <name>Mn(2+)</name>
        <dbReference type="ChEBI" id="CHEBI:29035"/>
        <label>2</label>
    </ligand>
</feature>
<dbReference type="PANTHER" id="PTHR11014:SF63">
    <property type="entry name" value="METALLOPEPTIDASE, PUTATIVE (AFU_ORTHOLOGUE AFUA_6G09600)-RELATED"/>
    <property type="match status" value="1"/>
</dbReference>
<dbReference type="InterPro" id="IPR017439">
    <property type="entry name" value="Amidohydrolase"/>
</dbReference>
<sequence>MIDISAEGTALREELVELRRYFHAHPEQSWQEFNTQKKICDYLDALGIPYVKVCKTGVIATVAGKHSAGKVLGIRADIDALPVTELSEVAWKSENEGCMHACGHDTHITMLLGTAKLLKKMEDELTITVKLLFQPAEEFIADSGAGLMKDEPEVLTCDRLIAMHIWSKIPAGYASLRYGPVMSAADTFDFYVKGKGGHGALPQQTVDPIVAGAELVMSLQRLVSRELNPLEPAVISVTSFVSGTTSNVIPGEAHLMGTARTFNPEIRDRYPEMLRRVADGVAMATRTEIQLDYHPGPPPTINDDACVDTGRRAAERVFGKEHLLDWEQQMGGEDFAKYEAPKCLLFLGGGFSEEERRYPQHSPYFDIDESVLQLGVRYFCEYVREYEKEVQ</sequence>
<dbReference type="PANTHER" id="PTHR11014">
    <property type="entry name" value="PEPTIDASE M20 FAMILY MEMBER"/>
    <property type="match status" value="1"/>
</dbReference>
<dbReference type="EMBL" id="AGEL01000010">
    <property type="protein sequence ID" value="EHO16204.1"/>
    <property type="molecule type" value="Genomic_DNA"/>
</dbReference>
<evidence type="ECO:0000313" key="5">
    <source>
        <dbReference type="Proteomes" id="UP000018466"/>
    </source>
</evidence>
<dbReference type="Gene3D" id="3.30.70.360">
    <property type="match status" value="1"/>
</dbReference>
<dbReference type="GO" id="GO:0019877">
    <property type="term" value="P:diaminopimelate biosynthetic process"/>
    <property type="evidence" value="ECO:0007669"/>
    <property type="project" value="UniProtKB-ARBA"/>
</dbReference>
<keyword evidence="5" id="KW-1185">Reference proteome</keyword>
<keyword evidence="1" id="KW-0378">Hydrolase</keyword>
<comment type="cofactor">
    <cofactor evidence="2">
        <name>Mn(2+)</name>
        <dbReference type="ChEBI" id="CHEBI:29035"/>
    </cofactor>
    <text evidence="2">The Mn(2+) ion enhances activity.</text>
</comment>
<comment type="caution">
    <text evidence="4">The sequence shown here is derived from an EMBL/GenBank/DDBJ whole genome shotgun (WGS) entry which is preliminary data.</text>
</comment>
<keyword evidence="2" id="KW-0479">Metal-binding</keyword>
<dbReference type="PIRSF" id="PIRSF005962">
    <property type="entry name" value="Pept_M20D_amidohydro"/>
    <property type="match status" value="1"/>
</dbReference>
<evidence type="ECO:0000313" key="4">
    <source>
        <dbReference type="EMBL" id="EHO16204.1"/>
    </source>
</evidence>
<dbReference type="SUPFAM" id="SSF55031">
    <property type="entry name" value="Bacterial exopeptidase dimerisation domain"/>
    <property type="match status" value="1"/>
</dbReference>
<dbReference type="GO" id="GO:0046872">
    <property type="term" value="F:metal ion binding"/>
    <property type="evidence" value="ECO:0007669"/>
    <property type="project" value="UniProtKB-KW"/>
</dbReference>
<dbReference type="InterPro" id="IPR036264">
    <property type="entry name" value="Bact_exopeptidase_dim_dom"/>
</dbReference>
<dbReference type="Gene3D" id="3.40.630.10">
    <property type="entry name" value="Zn peptidases"/>
    <property type="match status" value="1"/>
</dbReference>
<evidence type="ECO:0000256" key="2">
    <source>
        <dbReference type="PIRSR" id="PIRSR005962-1"/>
    </source>
</evidence>
<dbReference type="AlphaFoldDB" id="A0AA36Y445"/>
<gene>
    <name evidence="4" type="ORF">HMPREF9623_01525</name>
</gene>
<accession>A0AA36Y445</accession>
<feature type="binding site" evidence="2">
    <location>
        <position position="164"/>
    </location>
    <ligand>
        <name>Mn(2+)</name>
        <dbReference type="ChEBI" id="CHEBI:29035"/>
        <label>2</label>
    </ligand>
</feature>
<evidence type="ECO:0000256" key="1">
    <source>
        <dbReference type="ARBA" id="ARBA00022801"/>
    </source>
</evidence>
<proteinExistence type="predicted"/>